<dbReference type="RefSeq" id="XP_001840524.1">
    <property type="nucleotide sequence ID" value="XM_001840472.1"/>
</dbReference>
<feature type="compositionally biased region" description="Low complexity" evidence="1">
    <location>
        <begin position="824"/>
        <end position="833"/>
    </location>
</feature>
<feature type="compositionally biased region" description="Basic residues" evidence="1">
    <location>
        <begin position="549"/>
        <end position="564"/>
    </location>
</feature>
<feature type="compositionally biased region" description="Basic and acidic residues" evidence="1">
    <location>
        <begin position="21"/>
        <end position="30"/>
    </location>
</feature>
<comment type="caution">
    <text evidence="2">The sequence shown here is derived from an EMBL/GenBank/DDBJ whole genome shotgun (WGS) entry which is preliminary data.</text>
</comment>
<feature type="compositionally biased region" description="Acidic residues" evidence="1">
    <location>
        <begin position="523"/>
        <end position="534"/>
    </location>
</feature>
<gene>
    <name evidence="2" type="ORF">CC1G_07254</name>
</gene>
<feature type="compositionally biased region" description="Acidic residues" evidence="1">
    <location>
        <begin position="692"/>
        <end position="701"/>
    </location>
</feature>
<proteinExistence type="predicted"/>
<keyword evidence="3" id="KW-1185">Reference proteome</keyword>
<dbReference type="Proteomes" id="UP000001861">
    <property type="component" value="Unassembled WGS sequence"/>
</dbReference>
<dbReference type="OMA" id="SHDIRIW"/>
<dbReference type="CDD" id="cd00084">
    <property type="entry name" value="HMG-box_SF"/>
    <property type="match status" value="1"/>
</dbReference>
<feature type="compositionally biased region" description="Acidic residues" evidence="1">
    <location>
        <begin position="607"/>
        <end position="618"/>
    </location>
</feature>
<feature type="compositionally biased region" description="Basic and acidic residues" evidence="1">
    <location>
        <begin position="227"/>
        <end position="238"/>
    </location>
</feature>
<dbReference type="InterPro" id="IPR036910">
    <property type="entry name" value="HMG_box_dom_sf"/>
</dbReference>
<accession>A8PD40</accession>
<feature type="compositionally biased region" description="Polar residues" evidence="1">
    <location>
        <begin position="589"/>
        <end position="606"/>
    </location>
</feature>
<feature type="compositionally biased region" description="Basic and acidic residues" evidence="1">
    <location>
        <begin position="676"/>
        <end position="687"/>
    </location>
</feature>
<evidence type="ECO:0000256" key="1">
    <source>
        <dbReference type="SAM" id="MobiDB-lite"/>
    </source>
</evidence>
<feature type="region of interest" description="Disordered" evidence="1">
    <location>
        <begin position="506"/>
        <end position="841"/>
    </location>
</feature>
<name>A8PD40_COPC7</name>
<dbReference type="InParanoid" id="A8PD40"/>
<organism evidence="2 3">
    <name type="scientific">Coprinopsis cinerea (strain Okayama-7 / 130 / ATCC MYA-4618 / FGSC 9003)</name>
    <name type="common">Inky cap fungus</name>
    <name type="synonym">Hormographiella aspergillata</name>
    <dbReference type="NCBI Taxonomy" id="240176"/>
    <lineage>
        <taxon>Eukaryota</taxon>
        <taxon>Fungi</taxon>
        <taxon>Dikarya</taxon>
        <taxon>Basidiomycota</taxon>
        <taxon>Agaricomycotina</taxon>
        <taxon>Agaricomycetes</taxon>
        <taxon>Agaricomycetidae</taxon>
        <taxon>Agaricales</taxon>
        <taxon>Agaricineae</taxon>
        <taxon>Psathyrellaceae</taxon>
        <taxon>Coprinopsis</taxon>
    </lineage>
</organism>
<sequence>MAQTPYEEDRTEYEQEEEYESGGRRSESEHGQSSSTEDDDWEDEEESSRDEEEEEEVGGEDEEQNEESNEESNPGVDSVLQGPGNSYQFTASQVAYLKTRLPQYREGTSKRRDQLVSQSAKNIISELYAITGKKQSREKKKLITRAVKSWFRGRVDNSQVKAKKSVWGGRYYGQLVFKRERTRIVQYLADIISRGDPIPNDLRRLIDHENEFLSGQSRQDSDDEHNEDVSRPQKQTREGFTKFQTAASMLWRKLTAREKQEYEDKANAWKEATPPPEQQRKAAEKFASKRLLQFSEGLLKEMNARLHILVAFENSKGKPVAFDFELSGGNAGARGQAFRDLYDAQLKEMGLLELWKDFAADVFLDPLEQEEEARGRRMAKKSLMNFKRNEFGEPIIPSIRDKPGTEKRSIWLTNFLRSYLTIHYNITRGDPGGRTPVPWKRLGLNVRRFISPRFLPDHLAELLQEPSLMSSGDREKLYKFWRKRQNNPEVDNVFEFKRYWDRKSKTYKPRHNREKASANGQHDDDDQDERDDIEDWRPEDVQPVAPKAPAKKPSAKKKTKKRKDTRAVEESDEDSGWDNLDSDWGASYQPVTSQGPSRRTPGSNSGEEAESPWDDIDSDWAINKGGEHPSSSQRRRSSVSPPPPDEQEHSPQQVQDDEPSRPVTPSSGTRRGLSIRAEDRRPEDREGLSTVEESEEEESDELPTVYQDQPSRTKRRAPLQPAEQVPLRRSTRPPKTRRMVDFIDIGTPVTRSRGGVEDSGKRITRSAAKKAGGTSRGNASNAALAGNKRKSREDNTDGPASKKRRENTGVTKVTPARRPAVSQTTKAKNANAKPKSRAGRR</sequence>
<feature type="compositionally biased region" description="Acidic residues" evidence="1">
    <location>
        <begin position="9"/>
        <end position="20"/>
    </location>
</feature>
<dbReference type="STRING" id="240176.A8PD40"/>
<evidence type="ECO:0000313" key="3">
    <source>
        <dbReference type="Proteomes" id="UP000001861"/>
    </source>
</evidence>
<dbReference type="Gene3D" id="1.10.30.10">
    <property type="entry name" value="High mobility group box domain"/>
    <property type="match status" value="1"/>
</dbReference>
<feature type="region of interest" description="Disordered" evidence="1">
    <location>
        <begin position="1"/>
        <end position="85"/>
    </location>
</feature>
<evidence type="ECO:0000313" key="2">
    <source>
        <dbReference type="EMBL" id="EAU81324.1"/>
    </source>
</evidence>
<dbReference type="VEuPathDB" id="FungiDB:CC1G_07254"/>
<dbReference type="GeneID" id="6017171"/>
<reference evidence="2 3" key="1">
    <citation type="journal article" date="2010" name="Proc. Natl. Acad. Sci. U.S.A.">
        <title>Insights into evolution of multicellular fungi from the assembled chromosomes of the mushroom Coprinopsis cinerea (Coprinus cinereus).</title>
        <authorList>
            <person name="Stajich J.E."/>
            <person name="Wilke S.K."/>
            <person name="Ahren D."/>
            <person name="Au C.H."/>
            <person name="Birren B.W."/>
            <person name="Borodovsky M."/>
            <person name="Burns C."/>
            <person name="Canback B."/>
            <person name="Casselton L.A."/>
            <person name="Cheng C.K."/>
            <person name="Deng J."/>
            <person name="Dietrich F.S."/>
            <person name="Fargo D.C."/>
            <person name="Farman M.L."/>
            <person name="Gathman A.C."/>
            <person name="Goldberg J."/>
            <person name="Guigo R."/>
            <person name="Hoegger P.J."/>
            <person name="Hooker J.B."/>
            <person name="Huggins A."/>
            <person name="James T.Y."/>
            <person name="Kamada T."/>
            <person name="Kilaru S."/>
            <person name="Kodira C."/>
            <person name="Kues U."/>
            <person name="Kupfer D."/>
            <person name="Kwan H.S."/>
            <person name="Lomsadze A."/>
            <person name="Li W."/>
            <person name="Lilly W.W."/>
            <person name="Ma L.J."/>
            <person name="Mackey A.J."/>
            <person name="Manning G."/>
            <person name="Martin F."/>
            <person name="Muraguchi H."/>
            <person name="Natvig D.O."/>
            <person name="Palmerini H."/>
            <person name="Ramesh M.A."/>
            <person name="Rehmeyer C.J."/>
            <person name="Roe B.A."/>
            <person name="Shenoy N."/>
            <person name="Stanke M."/>
            <person name="Ter-Hovhannisyan V."/>
            <person name="Tunlid A."/>
            <person name="Velagapudi R."/>
            <person name="Vision T.J."/>
            <person name="Zeng Q."/>
            <person name="Zolan M.E."/>
            <person name="Pukkila P.J."/>
        </authorList>
    </citation>
    <scope>NUCLEOTIDE SEQUENCE [LARGE SCALE GENOMIC DNA]</scope>
    <source>
        <strain evidence="3">Okayama-7 / 130 / ATCC MYA-4618 / FGSC 9003</strain>
    </source>
</reference>
<protein>
    <submittedName>
        <fullName evidence="2">Uncharacterized protein</fullName>
    </submittedName>
</protein>
<dbReference type="KEGG" id="cci:CC1G_07254"/>
<feature type="region of interest" description="Disordered" evidence="1">
    <location>
        <begin position="213"/>
        <end position="238"/>
    </location>
</feature>
<feature type="compositionally biased region" description="Acidic residues" evidence="1">
    <location>
        <begin position="36"/>
        <end position="70"/>
    </location>
</feature>
<dbReference type="eggNOG" id="ENOG502QVXD">
    <property type="taxonomic scope" value="Eukaryota"/>
</dbReference>
<dbReference type="AlphaFoldDB" id="A8PD40"/>
<dbReference type="EMBL" id="AACS02000006">
    <property type="protein sequence ID" value="EAU81324.1"/>
    <property type="molecule type" value="Genomic_DNA"/>
</dbReference>